<dbReference type="OrthoDB" id="5866020at2759"/>
<dbReference type="PANTHER" id="PTHR47027">
    <property type="entry name" value="REVERSE TRANSCRIPTASE DOMAIN-CONTAINING PROTEIN"/>
    <property type="match status" value="1"/>
</dbReference>
<dbReference type="OMA" id="KTAQIAM"/>
<evidence type="ECO:0000313" key="2">
    <source>
        <dbReference type="WBParaSite" id="HCON_00131870-00001"/>
    </source>
</evidence>
<keyword evidence="1" id="KW-1185">Reference proteome</keyword>
<protein>
    <submittedName>
        <fullName evidence="2">Reverse transcriptase domain-containing protein</fullName>
    </submittedName>
</protein>
<dbReference type="Proteomes" id="UP000025227">
    <property type="component" value="Unplaced"/>
</dbReference>
<dbReference type="PANTHER" id="PTHR47027:SF20">
    <property type="entry name" value="REVERSE TRANSCRIPTASE-LIKE PROTEIN WITH RNA-DIRECTED DNA POLYMERASE DOMAIN"/>
    <property type="match status" value="1"/>
</dbReference>
<dbReference type="AlphaFoldDB" id="A0A7I4YQL1"/>
<proteinExistence type="predicted"/>
<dbReference type="WBParaSite" id="HCON_00131870-00001">
    <property type="protein sequence ID" value="HCON_00131870-00001"/>
    <property type="gene ID" value="HCON_00131870"/>
</dbReference>
<evidence type="ECO:0000313" key="1">
    <source>
        <dbReference type="Proteomes" id="UP000025227"/>
    </source>
</evidence>
<accession>A0A7I4YQL1</accession>
<sequence length="164" mass="19131">MRNDLTGELARRRKAGWAAFNSIRSVLEDTRDCKLRADLINSMVLPALSYAGKTWALTKSLERHLMSTQASIERRLLGLTLSRQRELKLHNSDVRAMSKVKDVLVHVDEAKHRFAGHLMRREDGRWSSTTMRWYPREKKRPHSRLALRWADSLAYRNVCDPESF</sequence>
<name>A0A7I4YQL1_HAECO</name>
<reference evidence="2" key="1">
    <citation type="submission" date="2020-12" db="UniProtKB">
        <authorList>
            <consortium name="WormBaseParasite"/>
        </authorList>
    </citation>
    <scope>IDENTIFICATION</scope>
    <source>
        <strain evidence="2">MHco3</strain>
    </source>
</reference>
<organism evidence="1 2">
    <name type="scientific">Haemonchus contortus</name>
    <name type="common">Barber pole worm</name>
    <dbReference type="NCBI Taxonomy" id="6289"/>
    <lineage>
        <taxon>Eukaryota</taxon>
        <taxon>Metazoa</taxon>
        <taxon>Ecdysozoa</taxon>
        <taxon>Nematoda</taxon>
        <taxon>Chromadorea</taxon>
        <taxon>Rhabditida</taxon>
        <taxon>Rhabditina</taxon>
        <taxon>Rhabditomorpha</taxon>
        <taxon>Strongyloidea</taxon>
        <taxon>Trichostrongylidae</taxon>
        <taxon>Haemonchus</taxon>
    </lineage>
</organism>